<evidence type="ECO:0000313" key="1">
    <source>
        <dbReference type="EMBL" id="KAF0677038.1"/>
    </source>
</evidence>
<accession>A0A921TDP5</accession>
<feature type="non-terminal residue" evidence="1">
    <location>
        <position position="1"/>
    </location>
</feature>
<proteinExistence type="predicted"/>
<organism evidence="1 2">
    <name type="scientific">Profundibacterium mesophilum KAUST100406-0324</name>
    <dbReference type="NCBI Taxonomy" id="1037889"/>
    <lineage>
        <taxon>Bacteria</taxon>
        <taxon>Pseudomonadati</taxon>
        <taxon>Pseudomonadota</taxon>
        <taxon>Alphaproteobacteria</taxon>
        <taxon>Rhodobacterales</taxon>
        <taxon>Roseobacteraceae</taxon>
        <taxon>Profundibacterium</taxon>
    </lineage>
</organism>
<reference evidence="1" key="1">
    <citation type="submission" date="2013-03" db="EMBL/GenBank/DDBJ databases">
        <title>Genome Sequence of the Profundibacterium mesophilum strain KAUST100406-0324T from Red Sea, a novel genus in the family Rhodobacteraceae.</title>
        <authorList>
            <person name="Essack M."/>
            <person name="Alam I."/>
            <person name="Lafi F."/>
            <person name="Alawi W."/>
            <person name="Kamanu F."/>
            <person name="Al-Suwailem A."/>
            <person name="Lee O.O."/>
            <person name="Xu Y."/>
            <person name="Bajic V."/>
            <person name="Qian P.-Y."/>
            <person name="Archer J."/>
        </authorList>
    </citation>
    <scope>NUCLEOTIDE SEQUENCE</scope>
    <source>
        <strain evidence="1">KAUST100406-0324</strain>
    </source>
</reference>
<dbReference type="EMBL" id="APKE01000009">
    <property type="protein sequence ID" value="KAF0677038.1"/>
    <property type="molecule type" value="Genomic_DNA"/>
</dbReference>
<evidence type="ECO:0000313" key="2">
    <source>
        <dbReference type="Proteomes" id="UP000698242"/>
    </source>
</evidence>
<comment type="caution">
    <text evidence="1">The sequence shown here is derived from an EMBL/GenBank/DDBJ whole genome shotgun (WGS) entry which is preliminary data.</text>
</comment>
<keyword evidence="2" id="KW-1185">Reference proteome</keyword>
<sequence length="27" mass="3071">KIKQTAQSKLAYFYAALMDQFCTALDT</sequence>
<dbReference type="AlphaFoldDB" id="A0A921TDP5"/>
<name>A0A921TDP5_9RHOB</name>
<gene>
    <name evidence="1" type="ORF">PMES_00567</name>
</gene>
<protein>
    <submittedName>
        <fullName evidence="1">Uncharacterized protein</fullName>
    </submittedName>
</protein>
<dbReference type="Proteomes" id="UP000698242">
    <property type="component" value="Unassembled WGS sequence"/>
</dbReference>